<sequence length="469" mass="52365">MTRNETIPPSTWEEKFGLGQVLSELFHIISHNWSTFISEAELHLQNISRVATSSHTSHEQQKSLSLDLHQLSPLWKEVRRRIVGAKDAARQMIYHPFFATSGGVQSIESYLGKIIATFDDLEKRTEELDANTNILINLIFNLATFNDTAVAIQETKAANSLARSIRRVAMLTFFYLPLQISASIFGMNVHEITGNDGDHRIWEYVVLSFSLMALTFCVAGPEYPIMVPKVCAWAPPATTADPADEKGSSWIMSKPRNGVAADKSPVIHGWDRKGVLVRIEAFLTGGGPEMVLADVEICDRSLMHCDLTGLDFGFAHVNHRFEEFHAMPFTDLGRSIGYSADSVDAALISGDLTTTPDDSRHDDWLLAMGWTNALDTGTFAPSQINGVGGIVDLLQLQVLLSPHHLELSEEYMSKECNLAIFEDEKKAGLLEWLEERGFKWRLLWLKRITVMSDTSRELMPFGTRGGPEV</sequence>
<dbReference type="AlphaFoldDB" id="A0A2P5I7Y2"/>
<dbReference type="OrthoDB" id="3231000at2759"/>
<comment type="subcellular location">
    <subcellularLocation>
        <location evidence="1">Membrane</location>
        <topology evidence="1">Multi-pass membrane protein</topology>
    </subcellularLocation>
</comment>
<evidence type="ECO:0000313" key="5">
    <source>
        <dbReference type="EMBL" id="POS78624.1"/>
    </source>
</evidence>
<evidence type="ECO:0000313" key="6">
    <source>
        <dbReference type="Proteomes" id="UP000094444"/>
    </source>
</evidence>
<gene>
    <name evidence="5" type="ORF">DHEL01_v202973</name>
</gene>
<accession>A0A2P5I7Y2</accession>
<dbReference type="STRING" id="158607.A0A2P5I7Y2"/>
<keyword evidence="6" id="KW-1185">Reference proteome</keyword>
<dbReference type="GO" id="GO:0016020">
    <property type="term" value="C:membrane"/>
    <property type="evidence" value="ECO:0007669"/>
    <property type="project" value="UniProtKB-SubCell"/>
</dbReference>
<dbReference type="InterPro" id="IPR002523">
    <property type="entry name" value="MgTranspt_CorA/ZnTranspt_ZntB"/>
</dbReference>
<reference evidence="5" key="1">
    <citation type="submission" date="2017-09" db="EMBL/GenBank/DDBJ databases">
        <title>Polyketide synthases of a Diaporthe helianthi virulent isolate.</title>
        <authorList>
            <person name="Baroncelli R."/>
        </authorList>
    </citation>
    <scope>NUCLEOTIDE SEQUENCE [LARGE SCALE GENOMIC DNA]</scope>
    <source>
        <strain evidence="5">7/96</strain>
    </source>
</reference>
<keyword evidence="2" id="KW-0812">Transmembrane</keyword>
<evidence type="ECO:0000256" key="1">
    <source>
        <dbReference type="ARBA" id="ARBA00004141"/>
    </source>
</evidence>
<dbReference type="GO" id="GO:0046873">
    <property type="term" value="F:metal ion transmembrane transporter activity"/>
    <property type="evidence" value="ECO:0007669"/>
    <property type="project" value="InterPro"/>
</dbReference>
<dbReference type="Gene3D" id="1.20.58.340">
    <property type="entry name" value="Magnesium transport protein CorA, transmembrane region"/>
    <property type="match status" value="1"/>
</dbReference>
<comment type="caution">
    <text evidence="5">The sequence shown here is derived from an EMBL/GenBank/DDBJ whole genome shotgun (WGS) entry which is preliminary data.</text>
</comment>
<dbReference type="InterPro" id="IPR045863">
    <property type="entry name" value="CorA_TM1_TM2"/>
</dbReference>
<keyword evidence="4" id="KW-0472">Membrane</keyword>
<proteinExistence type="predicted"/>
<dbReference type="SUPFAM" id="SSF144083">
    <property type="entry name" value="Magnesium transport protein CorA, transmembrane region"/>
    <property type="match status" value="1"/>
</dbReference>
<organism evidence="5 6">
    <name type="scientific">Diaporthe helianthi</name>
    <dbReference type="NCBI Taxonomy" id="158607"/>
    <lineage>
        <taxon>Eukaryota</taxon>
        <taxon>Fungi</taxon>
        <taxon>Dikarya</taxon>
        <taxon>Ascomycota</taxon>
        <taxon>Pezizomycotina</taxon>
        <taxon>Sordariomycetes</taxon>
        <taxon>Sordariomycetidae</taxon>
        <taxon>Diaporthales</taxon>
        <taxon>Diaporthaceae</taxon>
        <taxon>Diaporthe</taxon>
    </lineage>
</organism>
<name>A0A2P5I7Y2_DIAHE</name>
<dbReference type="InParanoid" id="A0A2P5I7Y2"/>
<dbReference type="EMBL" id="MAVT02000172">
    <property type="protein sequence ID" value="POS78624.1"/>
    <property type="molecule type" value="Genomic_DNA"/>
</dbReference>
<evidence type="ECO:0000256" key="2">
    <source>
        <dbReference type="ARBA" id="ARBA00022692"/>
    </source>
</evidence>
<protein>
    <submittedName>
        <fullName evidence="5">Uncharacterized protein</fullName>
    </submittedName>
</protein>
<keyword evidence="3" id="KW-1133">Transmembrane helix</keyword>
<dbReference type="Proteomes" id="UP000094444">
    <property type="component" value="Unassembled WGS sequence"/>
</dbReference>
<dbReference type="Pfam" id="PF01544">
    <property type="entry name" value="CorA"/>
    <property type="match status" value="1"/>
</dbReference>
<evidence type="ECO:0000256" key="3">
    <source>
        <dbReference type="ARBA" id="ARBA00022989"/>
    </source>
</evidence>
<evidence type="ECO:0000256" key="4">
    <source>
        <dbReference type="ARBA" id="ARBA00023136"/>
    </source>
</evidence>